<dbReference type="AlphaFoldDB" id="A0A6G0Y800"/>
<reference evidence="4 5" key="1">
    <citation type="submission" date="2019-08" db="EMBL/GenBank/DDBJ databases">
        <title>Whole genome of Aphis craccivora.</title>
        <authorList>
            <person name="Voronova N.V."/>
            <person name="Shulinski R.S."/>
            <person name="Bandarenka Y.V."/>
            <person name="Zhorov D.G."/>
            <person name="Warner D."/>
        </authorList>
    </citation>
    <scope>NUCLEOTIDE SEQUENCE [LARGE SCALE GENOMIC DNA]</scope>
    <source>
        <strain evidence="4">180601</strain>
        <tissue evidence="4">Whole Body</tissue>
    </source>
</reference>
<sequence>MRKKWGNLRDSYRKYKRKTKQSSGVGAKKIKKFIYADFLVFLDSTFEQRETDSNYSQEDNDTSISSVHSIIDIENSETNKYSRKKKSKTNKETDDEAQSILDFIKLKSKSEDEDYHFAMSLVPEIKRVPWQHKLNLKSEINLLISKYQQLSQSGPQSNNSGVPRYEYYHRPLEHDDNFSQFIHQSQQLLHTSDYNQIPPNYRNSSQHYSQHFTGTQPSTSQLFQQTTRTTI</sequence>
<dbReference type="EMBL" id="VUJU01005600">
    <property type="protein sequence ID" value="KAF0750768.1"/>
    <property type="molecule type" value="Genomic_DNA"/>
</dbReference>
<protein>
    <submittedName>
        <fullName evidence="4">BESS domain-containing protein</fullName>
    </submittedName>
</protein>
<dbReference type="InterPro" id="IPR004210">
    <property type="entry name" value="BESS_motif"/>
</dbReference>
<organism evidence="4 5">
    <name type="scientific">Aphis craccivora</name>
    <name type="common">Cowpea aphid</name>
    <dbReference type="NCBI Taxonomy" id="307492"/>
    <lineage>
        <taxon>Eukaryota</taxon>
        <taxon>Metazoa</taxon>
        <taxon>Ecdysozoa</taxon>
        <taxon>Arthropoda</taxon>
        <taxon>Hexapoda</taxon>
        <taxon>Insecta</taxon>
        <taxon>Pterygota</taxon>
        <taxon>Neoptera</taxon>
        <taxon>Paraneoptera</taxon>
        <taxon>Hemiptera</taxon>
        <taxon>Sternorrhyncha</taxon>
        <taxon>Aphidomorpha</taxon>
        <taxon>Aphidoidea</taxon>
        <taxon>Aphididae</taxon>
        <taxon>Aphidini</taxon>
        <taxon>Aphis</taxon>
        <taxon>Aphis</taxon>
    </lineage>
</organism>
<comment type="caution">
    <text evidence="4">The sequence shown here is derived from an EMBL/GenBank/DDBJ whole genome shotgun (WGS) entry which is preliminary data.</text>
</comment>
<evidence type="ECO:0000313" key="4">
    <source>
        <dbReference type="EMBL" id="KAF0750768.1"/>
    </source>
</evidence>
<dbReference type="OrthoDB" id="5984255at2759"/>
<dbReference type="GO" id="GO:0005634">
    <property type="term" value="C:nucleus"/>
    <property type="evidence" value="ECO:0007669"/>
    <property type="project" value="UniProtKB-SubCell"/>
</dbReference>
<dbReference type="Proteomes" id="UP000478052">
    <property type="component" value="Unassembled WGS sequence"/>
</dbReference>
<comment type="subcellular location">
    <subcellularLocation>
        <location evidence="1">Nucleus</location>
    </subcellularLocation>
</comment>
<feature type="domain" description="BESS" evidence="3">
    <location>
        <begin position="111"/>
        <end position="150"/>
    </location>
</feature>
<proteinExistence type="predicted"/>
<evidence type="ECO:0000256" key="2">
    <source>
        <dbReference type="SAM" id="MobiDB-lite"/>
    </source>
</evidence>
<dbReference type="GO" id="GO:0003677">
    <property type="term" value="F:DNA binding"/>
    <property type="evidence" value="ECO:0007669"/>
    <property type="project" value="InterPro"/>
</dbReference>
<evidence type="ECO:0000259" key="3">
    <source>
        <dbReference type="PROSITE" id="PS51031"/>
    </source>
</evidence>
<dbReference type="Pfam" id="PF02944">
    <property type="entry name" value="BESS"/>
    <property type="match status" value="1"/>
</dbReference>
<accession>A0A6G0Y800</accession>
<dbReference type="PANTHER" id="PTHR12243">
    <property type="entry name" value="MADF DOMAIN TRANSCRIPTION FACTOR"/>
    <property type="match status" value="1"/>
</dbReference>
<keyword evidence="5" id="KW-1185">Reference proteome</keyword>
<dbReference type="GO" id="GO:0006357">
    <property type="term" value="P:regulation of transcription by RNA polymerase II"/>
    <property type="evidence" value="ECO:0007669"/>
    <property type="project" value="TreeGrafter"/>
</dbReference>
<dbReference type="GO" id="GO:0005667">
    <property type="term" value="C:transcription regulator complex"/>
    <property type="evidence" value="ECO:0007669"/>
    <property type="project" value="TreeGrafter"/>
</dbReference>
<gene>
    <name evidence="4" type="ORF">FWK35_00021369</name>
</gene>
<dbReference type="InterPro" id="IPR039353">
    <property type="entry name" value="TF_Adf1"/>
</dbReference>
<keyword evidence="1" id="KW-0539">Nucleus</keyword>
<evidence type="ECO:0000256" key="1">
    <source>
        <dbReference type="PROSITE-ProRule" id="PRU00371"/>
    </source>
</evidence>
<evidence type="ECO:0000313" key="5">
    <source>
        <dbReference type="Proteomes" id="UP000478052"/>
    </source>
</evidence>
<dbReference type="PANTHER" id="PTHR12243:SF67">
    <property type="entry name" value="COREPRESSOR OF PANGOLIN, ISOFORM A-RELATED"/>
    <property type="match status" value="1"/>
</dbReference>
<dbReference type="PROSITE" id="PS51031">
    <property type="entry name" value="BESS"/>
    <property type="match status" value="1"/>
</dbReference>
<feature type="region of interest" description="Disordered" evidence="2">
    <location>
        <begin position="201"/>
        <end position="231"/>
    </location>
</feature>
<name>A0A6G0Y800_APHCR</name>